<evidence type="ECO:0000256" key="3">
    <source>
        <dbReference type="ARBA" id="ARBA00022490"/>
    </source>
</evidence>
<keyword evidence="12" id="KW-1185">Reference proteome</keyword>
<gene>
    <name evidence="11" type="ORF">TWF718_007517</name>
</gene>
<comment type="similarity">
    <text evidence="2">Belongs to the dynactin 150 kDa subunit family.</text>
</comment>
<reference evidence="11 12" key="1">
    <citation type="submission" date="2019-10" db="EMBL/GenBank/DDBJ databases">
        <authorList>
            <person name="Palmer J.M."/>
        </authorList>
    </citation>
    <scope>NUCLEOTIDE SEQUENCE [LARGE SCALE GENOMIC DNA]</scope>
    <source>
        <strain evidence="11 12">TWF718</strain>
    </source>
</reference>
<dbReference type="InterPro" id="IPR036859">
    <property type="entry name" value="CAP-Gly_dom_sf"/>
</dbReference>
<keyword evidence="3" id="KW-0963">Cytoplasm</keyword>
<dbReference type="SUPFAM" id="SSF74924">
    <property type="entry name" value="Cap-Gly domain"/>
    <property type="match status" value="1"/>
</dbReference>
<sequence length="1381" mass="153805">MSGLAIGSYVKGGEGQTGYVAFIGTTAFAFGEWVGVALDQPTGKNDGTVGGIAYFECKGPKYGLFIKPQSLKILPDPHGGGSSSTPAPAIGLTRKASQTFGAPAPRQSLSGPPPPITTPSPAHGRKSSALVSPPPKAAPGMGAPLARMGGVSSPTRLAPRNVSSAMSSGPNSRTPTPVGGRASSMAPVRPSSTIGSRSSIMGPPALPTTSAVPSAAAAAQAGAPSPVNTSARRASLVSPTSGPPARTPSVSSTGSKSGTPSRPPLRTAAASMSKRASIASSSSDRSSPEATTPTLNRRNSRLSMSGEPVSAPPPVSSPVETKKSGLPTMRESVSPQPLPGMTSKSSSALTKEIEDLKSKIRLLEKKRVEDRDKLQAMSRVEAERDKYEVIIQKLQTKMHPQQAEIADLRKQIKDLEAQREELENQKQENELIVEMATLDREMAEENFEVLKTEVSAYKAKLEELELEVEVLREENAELSKGMSPEEKTSAGWLQMERQNERLKEALLRLRDVTMQQEAELRDSIKSLEEDNNDLAQFKEQYESIRDKLSQAEIIIEDLRTQLDNALGAEEMLEELTEKNLSYSEQVEELKATIEDLENLKELADELEVNHVETEKQMQEELDYKDLLISDQKKRILQQDEMFLDNVHTIARFKELVLTLQSDLEDMRASHQQNASTAEEISSRSKAVMDLNLKLQMSASKAQVKTIELELRKMEAQEAAEHLEMVQLYLAESFDSEKQSIQALLRFKRVSFKAHLLQSHIKDALNVEFEPNQEDRALTASDICDKLTWVNAMCDRFVNCITNSSASQFERFRGTYLELEPVERTLNMWIDAVRRDELKEKQVADELSRTLALMTHLAEVHLTNDLEGYAESVHMKVLMMLSYLESSASCFNFQKQIILDKLPPTNDEADMSMHFSRKAENLIANCRSAKVIVTKVMRPLQELKARSLTLRPDTHSSFERCEEMCKKLADYARGSGSDLYSLLFAAGREEPFMFNEIQSVMYRSTEKLLALIDSDLFQSCGKELNILTNALGDLVAVAGDLDMTVEFERGQPPWVLRAKELKSKKSTAVDVEEEVRRLKEDAHSRATQIKLREQSLEEAAVRIEHLESRLQILGKQAERIEELERNLTDGGKREKELVDSLDSLTEELQNLENEIAKWKKIASEARPVDENDKAGRERAVATAREVLALKKEVEISQGAARFHMEDARRARDSDVTLVNSWLYEPLVPTNKGLAEDQARDEDLATEGRDLLTEFLNFTTSAQVYDLSNTKHGGHRRTAETPQYNYIKQRERYESVLAWRDSLVNRGNIHQDRKEEKWPKKPKGRRQDDMVKVRFTLPMAYIGQIKGAERLQAAIADTDEDPLEIERVGDFEELIGEDGELVT</sequence>
<proteinExistence type="inferred from homology"/>
<keyword evidence="7" id="KW-0206">Cytoskeleton</keyword>
<accession>A0AAN8NWA2</accession>
<feature type="compositionally biased region" description="Polar residues" evidence="9">
    <location>
        <begin position="248"/>
        <end position="260"/>
    </location>
</feature>
<dbReference type="Pfam" id="PF12455">
    <property type="entry name" value="Dynactin"/>
    <property type="match status" value="1"/>
</dbReference>
<comment type="caution">
    <text evidence="11">The sequence shown here is derived from an EMBL/GenBank/DDBJ whole genome shotgun (WGS) entry which is preliminary data.</text>
</comment>
<dbReference type="GO" id="GO:0005874">
    <property type="term" value="C:microtubule"/>
    <property type="evidence" value="ECO:0007669"/>
    <property type="project" value="UniProtKB-KW"/>
</dbReference>
<feature type="region of interest" description="Disordered" evidence="9">
    <location>
        <begin position="100"/>
        <end position="350"/>
    </location>
</feature>
<evidence type="ECO:0000256" key="2">
    <source>
        <dbReference type="ARBA" id="ARBA00011010"/>
    </source>
</evidence>
<evidence type="ECO:0000256" key="8">
    <source>
        <dbReference type="SAM" id="Coils"/>
    </source>
</evidence>
<feature type="domain" description="CAP-Gly" evidence="10">
    <location>
        <begin position="24"/>
        <end position="67"/>
    </location>
</feature>
<dbReference type="EMBL" id="JAVHNR010000004">
    <property type="protein sequence ID" value="KAK6345607.1"/>
    <property type="molecule type" value="Genomic_DNA"/>
</dbReference>
<name>A0AAN8NWA2_9PEZI</name>
<evidence type="ECO:0000259" key="10">
    <source>
        <dbReference type="PROSITE" id="PS50245"/>
    </source>
</evidence>
<keyword evidence="4" id="KW-0493">Microtubule</keyword>
<feature type="compositionally biased region" description="Low complexity" evidence="9">
    <location>
        <begin position="207"/>
        <end position="226"/>
    </location>
</feature>
<feature type="compositionally biased region" description="Polar residues" evidence="9">
    <location>
        <begin position="227"/>
        <end position="240"/>
    </location>
</feature>
<protein>
    <recommendedName>
        <fullName evidence="10">CAP-Gly domain-containing protein</fullName>
    </recommendedName>
</protein>
<dbReference type="InterPro" id="IPR022157">
    <property type="entry name" value="Dynactin"/>
</dbReference>
<dbReference type="GO" id="GO:0030286">
    <property type="term" value="C:dynein complex"/>
    <property type="evidence" value="ECO:0007669"/>
    <property type="project" value="UniProtKB-KW"/>
</dbReference>
<keyword evidence="5" id="KW-0243">Dynein</keyword>
<evidence type="ECO:0000313" key="11">
    <source>
        <dbReference type="EMBL" id="KAK6345607.1"/>
    </source>
</evidence>
<dbReference type="InterPro" id="IPR000938">
    <property type="entry name" value="CAP-Gly_domain"/>
</dbReference>
<dbReference type="SMART" id="SM01052">
    <property type="entry name" value="CAP_GLY"/>
    <property type="match status" value="1"/>
</dbReference>
<evidence type="ECO:0000313" key="12">
    <source>
        <dbReference type="Proteomes" id="UP001313282"/>
    </source>
</evidence>
<evidence type="ECO:0000256" key="1">
    <source>
        <dbReference type="ARBA" id="ARBA00004245"/>
    </source>
</evidence>
<dbReference type="Proteomes" id="UP001313282">
    <property type="component" value="Unassembled WGS sequence"/>
</dbReference>
<feature type="compositionally biased region" description="Polar residues" evidence="9">
    <location>
        <begin position="288"/>
        <end position="303"/>
    </location>
</feature>
<evidence type="ECO:0000256" key="4">
    <source>
        <dbReference type="ARBA" id="ARBA00022701"/>
    </source>
</evidence>
<keyword evidence="6 8" id="KW-0175">Coiled coil</keyword>
<feature type="compositionally biased region" description="Polar residues" evidence="9">
    <location>
        <begin position="161"/>
        <end position="175"/>
    </location>
</feature>
<feature type="compositionally biased region" description="Low complexity" evidence="9">
    <location>
        <begin position="268"/>
        <end position="285"/>
    </location>
</feature>
<dbReference type="Gene3D" id="2.30.30.190">
    <property type="entry name" value="CAP Gly-rich-like domain"/>
    <property type="match status" value="1"/>
</dbReference>
<dbReference type="PROSITE" id="PS50245">
    <property type="entry name" value="CAP_GLY_2"/>
    <property type="match status" value="1"/>
</dbReference>
<comment type="subcellular location">
    <subcellularLocation>
        <location evidence="1">Cytoplasm</location>
        <location evidence="1">Cytoskeleton</location>
    </subcellularLocation>
</comment>
<feature type="compositionally biased region" description="Polar residues" evidence="9">
    <location>
        <begin position="190"/>
        <end position="199"/>
    </location>
</feature>
<evidence type="ECO:0000256" key="7">
    <source>
        <dbReference type="ARBA" id="ARBA00023212"/>
    </source>
</evidence>
<evidence type="ECO:0000256" key="9">
    <source>
        <dbReference type="SAM" id="MobiDB-lite"/>
    </source>
</evidence>
<dbReference type="Pfam" id="PF01302">
    <property type="entry name" value="CAP_GLY"/>
    <property type="match status" value="1"/>
</dbReference>
<evidence type="ECO:0000256" key="6">
    <source>
        <dbReference type="ARBA" id="ARBA00023054"/>
    </source>
</evidence>
<evidence type="ECO:0000256" key="5">
    <source>
        <dbReference type="ARBA" id="ARBA00023017"/>
    </source>
</evidence>
<organism evidence="11 12">
    <name type="scientific">Orbilia javanica</name>
    <dbReference type="NCBI Taxonomy" id="47235"/>
    <lineage>
        <taxon>Eukaryota</taxon>
        <taxon>Fungi</taxon>
        <taxon>Dikarya</taxon>
        <taxon>Ascomycota</taxon>
        <taxon>Pezizomycotina</taxon>
        <taxon>Orbiliomycetes</taxon>
        <taxon>Orbiliales</taxon>
        <taxon>Orbiliaceae</taxon>
        <taxon>Orbilia</taxon>
    </lineage>
</organism>
<dbReference type="PANTHER" id="PTHR18916">
    <property type="entry name" value="DYNACTIN 1-RELATED MICROTUBULE-BINDING"/>
    <property type="match status" value="1"/>
</dbReference>
<dbReference type="PROSITE" id="PS00845">
    <property type="entry name" value="CAP_GLY_1"/>
    <property type="match status" value="1"/>
</dbReference>
<feature type="coiled-coil region" evidence="8">
    <location>
        <begin position="1060"/>
        <end position="1160"/>
    </location>
</feature>